<organism evidence="4 5">
    <name type="scientific">Veillonella atypica</name>
    <dbReference type="NCBI Taxonomy" id="39777"/>
    <lineage>
        <taxon>Bacteria</taxon>
        <taxon>Bacillati</taxon>
        <taxon>Bacillota</taxon>
        <taxon>Negativicutes</taxon>
        <taxon>Veillonellales</taxon>
        <taxon>Veillonellaceae</taxon>
        <taxon>Veillonella</taxon>
    </lineage>
</organism>
<dbReference type="InterPro" id="IPR012337">
    <property type="entry name" value="RNaseH-like_sf"/>
</dbReference>
<dbReference type="Pfam" id="PF01527">
    <property type="entry name" value="HTH_Tnp_1"/>
    <property type="match status" value="1"/>
</dbReference>
<dbReference type="Pfam" id="PF13276">
    <property type="entry name" value="HTH_21"/>
    <property type="match status" value="1"/>
</dbReference>
<dbReference type="InterPro" id="IPR036388">
    <property type="entry name" value="WH-like_DNA-bd_sf"/>
</dbReference>
<name>A0AAJ1Q968_9FIRM</name>
<dbReference type="InterPro" id="IPR036397">
    <property type="entry name" value="RNaseH_sf"/>
</dbReference>
<evidence type="ECO:0000313" key="5">
    <source>
        <dbReference type="Proteomes" id="UP001236274"/>
    </source>
</evidence>
<protein>
    <submittedName>
        <fullName evidence="4">IS3 family transposase</fullName>
    </submittedName>
</protein>
<dbReference type="Pfam" id="PF13333">
    <property type="entry name" value="rve_2"/>
    <property type="match status" value="1"/>
</dbReference>
<comment type="caution">
    <text evidence="4">The sequence shown here is derived from an EMBL/GenBank/DDBJ whole genome shotgun (WGS) entry which is preliminary data.</text>
</comment>
<dbReference type="PROSITE" id="PS50994">
    <property type="entry name" value="INTEGRASE"/>
    <property type="match status" value="1"/>
</dbReference>
<dbReference type="SUPFAM" id="SSF48295">
    <property type="entry name" value="TrpR-like"/>
    <property type="match status" value="1"/>
</dbReference>
<dbReference type="InterPro" id="IPR055247">
    <property type="entry name" value="InsJ-like_HTH"/>
</dbReference>
<dbReference type="NCBIfam" id="NF033516">
    <property type="entry name" value="transpos_IS3"/>
    <property type="match status" value="1"/>
</dbReference>
<comment type="function">
    <text evidence="1">Involved in the transposition of the insertion sequence.</text>
</comment>
<dbReference type="RefSeq" id="WP_285416849.1">
    <property type="nucleotide sequence ID" value="NZ_JASORJ010000003.1"/>
</dbReference>
<dbReference type="Gene3D" id="3.30.420.10">
    <property type="entry name" value="Ribonuclease H-like superfamily/Ribonuclease H"/>
    <property type="match status" value="1"/>
</dbReference>
<gene>
    <name evidence="4" type="ORF">QP520_03000</name>
</gene>
<dbReference type="Proteomes" id="UP001236274">
    <property type="component" value="Unassembled WGS sequence"/>
</dbReference>
<accession>A0AAJ1Q968</accession>
<dbReference type="InterPro" id="IPR001584">
    <property type="entry name" value="Integrase_cat-core"/>
</dbReference>
<dbReference type="Gene3D" id="1.10.10.10">
    <property type="entry name" value="Winged helix-like DNA-binding domain superfamily/Winged helix DNA-binding domain"/>
    <property type="match status" value="2"/>
</dbReference>
<dbReference type="PANTHER" id="PTHR46889:SF4">
    <property type="entry name" value="TRANSPOSASE INSO FOR INSERTION SEQUENCE ELEMENT IS911B-RELATED"/>
    <property type="match status" value="1"/>
</dbReference>
<feature type="region of interest" description="Disordered" evidence="2">
    <location>
        <begin position="126"/>
        <end position="145"/>
    </location>
</feature>
<dbReference type="InterPro" id="IPR050900">
    <property type="entry name" value="Transposase_IS3/IS150/IS904"/>
</dbReference>
<dbReference type="InterPro" id="IPR010921">
    <property type="entry name" value="Trp_repressor/repl_initiator"/>
</dbReference>
<proteinExistence type="predicted"/>
<dbReference type="InterPro" id="IPR048020">
    <property type="entry name" value="Transpos_IS3"/>
</dbReference>
<evidence type="ECO:0000256" key="1">
    <source>
        <dbReference type="ARBA" id="ARBA00002286"/>
    </source>
</evidence>
<dbReference type="GO" id="GO:0043565">
    <property type="term" value="F:sequence-specific DNA binding"/>
    <property type="evidence" value="ECO:0007669"/>
    <property type="project" value="InterPro"/>
</dbReference>
<dbReference type="AlphaFoldDB" id="A0AAJ1Q968"/>
<dbReference type="InterPro" id="IPR025948">
    <property type="entry name" value="HTH-like_dom"/>
</dbReference>
<sequence length="480" mass="56915">MAKYSLIFKLKVVTAYLNGEGGYEYLTKKYGLKTTSQVRRWISAFKEFGKDGLCRKRNNTRYTSEFKLAVVESYLTSELSYRQIALQYGLNNPSLIARWKSDFMKYGTNAFVERPKGRIPTMSRTDETAKITTHTKSRNQKKKKELTPEQARILELEKQLRYAQIENAYLKELRRLRLEDARKMKEQQESLAVSEEKFKLTEILAALRFPKATYMYWQQRFDRVDPDLQIRIAIEDIRKDHPNYGYRRLLPLLRSRGIVINKKRLQRIMQKFNLQVIAFSRKSRKYNSYKGVKGRIAPNRIKRRFYCNQPHQKITTDTTEFKYYELDANGALKVGKLYLDPFMDLYNLEIISFSISPTPSAESILSAQQQAIEKTADAKYRRTFHSDRGWGYQMKAYQHNLKVHNIFQSMSRRGNCLDNSPMENFFAILKQEMYYDNTFHSYDELKMAIENYIMYYNTKRIKEKLNWLSPVDYRLATTAA</sequence>
<dbReference type="Pfam" id="PF13518">
    <property type="entry name" value="HTH_28"/>
    <property type="match status" value="1"/>
</dbReference>
<evidence type="ECO:0000313" key="4">
    <source>
        <dbReference type="EMBL" id="MDK7356590.1"/>
    </source>
</evidence>
<dbReference type="SUPFAM" id="SSF53098">
    <property type="entry name" value="Ribonuclease H-like"/>
    <property type="match status" value="1"/>
</dbReference>
<feature type="domain" description="Integrase catalytic" evidence="3">
    <location>
        <begin position="306"/>
        <end position="478"/>
    </location>
</feature>
<dbReference type="EMBL" id="JASORJ010000003">
    <property type="protein sequence ID" value="MDK7356590.1"/>
    <property type="molecule type" value="Genomic_DNA"/>
</dbReference>
<reference evidence="4" key="1">
    <citation type="submission" date="2023-05" db="EMBL/GenBank/DDBJ databases">
        <title>Cataloging the Phylogenetic Diversity of Human Bladder Bacteria.</title>
        <authorList>
            <person name="Du J."/>
        </authorList>
    </citation>
    <scope>NUCLEOTIDE SEQUENCE</scope>
    <source>
        <strain evidence="4">UMB10101</strain>
    </source>
</reference>
<dbReference type="PANTHER" id="PTHR46889">
    <property type="entry name" value="TRANSPOSASE INSF FOR INSERTION SEQUENCE IS3B-RELATED"/>
    <property type="match status" value="1"/>
</dbReference>
<dbReference type="Pfam" id="PF00665">
    <property type="entry name" value="rve"/>
    <property type="match status" value="1"/>
</dbReference>
<evidence type="ECO:0000259" key="3">
    <source>
        <dbReference type="PROSITE" id="PS50994"/>
    </source>
</evidence>
<feature type="compositionally biased region" description="Basic residues" evidence="2">
    <location>
        <begin position="133"/>
        <end position="144"/>
    </location>
</feature>
<dbReference type="GO" id="GO:0015074">
    <property type="term" value="P:DNA integration"/>
    <property type="evidence" value="ECO:0007669"/>
    <property type="project" value="InterPro"/>
</dbReference>
<dbReference type="InterPro" id="IPR002514">
    <property type="entry name" value="Transposase_8"/>
</dbReference>
<evidence type="ECO:0000256" key="2">
    <source>
        <dbReference type="SAM" id="MobiDB-lite"/>
    </source>
</evidence>